<evidence type="ECO:0000256" key="3">
    <source>
        <dbReference type="PROSITE-ProRule" id="PRU00221"/>
    </source>
</evidence>
<feature type="region of interest" description="Disordered" evidence="5">
    <location>
        <begin position="1578"/>
        <end position="1617"/>
    </location>
</feature>
<feature type="region of interest" description="Disordered" evidence="5">
    <location>
        <begin position="192"/>
        <end position="213"/>
    </location>
</feature>
<evidence type="ECO:0000313" key="7">
    <source>
        <dbReference type="Proteomes" id="UP000009168"/>
    </source>
</evidence>
<feature type="compositionally biased region" description="Basic and acidic residues" evidence="5">
    <location>
        <begin position="1602"/>
        <end position="1614"/>
    </location>
</feature>
<feature type="compositionally biased region" description="Polar residues" evidence="5">
    <location>
        <begin position="904"/>
        <end position="937"/>
    </location>
</feature>
<keyword evidence="7" id="KW-1185">Reference proteome</keyword>
<feature type="compositionally biased region" description="Polar residues" evidence="5">
    <location>
        <begin position="1457"/>
        <end position="1475"/>
    </location>
</feature>
<feature type="repeat" description="WD" evidence="3">
    <location>
        <begin position="995"/>
        <end position="1035"/>
    </location>
</feature>
<evidence type="ECO:0000256" key="1">
    <source>
        <dbReference type="ARBA" id="ARBA00022574"/>
    </source>
</evidence>
<keyword evidence="1 3" id="KW-0853">WD repeat</keyword>
<feature type="compositionally biased region" description="Low complexity" evidence="5">
    <location>
        <begin position="1538"/>
        <end position="1552"/>
    </location>
</feature>
<feature type="region of interest" description="Disordered" evidence="5">
    <location>
        <begin position="1688"/>
        <end position="1754"/>
    </location>
</feature>
<feature type="compositionally biased region" description="Basic and acidic residues" evidence="5">
    <location>
        <begin position="938"/>
        <end position="947"/>
    </location>
</feature>
<dbReference type="PANTHER" id="PTHR19876">
    <property type="entry name" value="COATOMER"/>
    <property type="match status" value="1"/>
</dbReference>
<feature type="coiled-coil region" evidence="4">
    <location>
        <begin position="315"/>
        <end position="342"/>
    </location>
</feature>
<feature type="region of interest" description="Disordered" evidence="5">
    <location>
        <begin position="904"/>
        <end position="949"/>
    </location>
</feature>
<dbReference type="InterPro" id="IPR019775">
    <property type="entry name" value="WD40_repeat_CS"/>
</dbReference>
<dbReference type="STRING" id="312017.A4VDH6"/>
<dbReference type="InParanoid" id="A4VDH6"/>
<evidence type="ECO:0000256" key="4">
    <source>
        <dbReference type="SAM" id="Coils"/>
    </source>
</evidence>
<evidence type="ECO:0000256" key="2">
    <source>
        <dbReference type="ARBA" id="ARBA00022737"/>
    </source>
</evidence>
<dbReference type="InterPro" id="IPR015943">
    <property type="entry name" value="WD40/YVTN_repeat-like_dom_sf"/>
</dbReference>
<keyword evidence="2" id="KW-0677">Repeat</keyword>
<dbReference type="OrthoDB" id="308449at2759"/>
<proteinExistence type="predicted"/>
<dbReference type="PANTHER" id="PTHR19876:SF2">
    <property type="entry name" value="COATOMER SUBUNIT BETA"/>
    <property type="match status" value="1"/>
</dbReference>
<accession>A4VDH6</accession>
<organism evidence="6 7">
    <name type="scientific">Tetrahymena thermophila (strain SB210)</name>
    <dbReference type="NCBI Taxonomy" id="312017"/>
    <lineage>
        <taxon>Eukaryota</taxon>
        <taxon>Sar</taxon>
        <taxon>Alveolata</taxon>
        <taxon>Ciliophora</taxon>
        <taxon>Intramacronucleata</taxon>
        <taxon>Oligohymenophorea</taxon>
        <taxon>Hymenostomatida</taxon>
        <taxon>Tetrahymenina</taxon>
        <taxon>Tetrahymenidae</taxon>
        <taxon>Tetrahymena</taxon>
    </lineage>
</organism>
<dbReference type="GO" id="GO:0030126">
    <property type="term" value="C:COPI vesicle coat"/>
    <property type="evidence" value="ECO:0007669"/>
    <property type="project" value="TreeGrafter"/>
</dbReference>
<dbReference type="InterPro" id="IPR036322">
    <property type="entry name" value="WD40_repeat_dom_sf"/>
</dbReference>
<dbReference type="Gene3D" id="2.130.10.10">
    <property type="entry name" value="YVTN repeat-like/Quinoprotein amine dehydrogenase"/>
    <property type="match status" value="2"/>
</dbReference>
<dbReference type="InterPro" id="IPR050844">
    <property type="entry name" value="Coatomer_complex_subunit"/>
</dbReference>
<dbReference type="EMBL" id="GG662644">
    <property type="protein sequence ID" value="EDK31576.2"/>
    <property type="molecule type" value="Genomic_DNA"/>
</dbReference>
<dbReference type="RefSeq" id="XP_001471416.2">
    <property type="nucleotide sequence ID" value="XM_001471366.2"/>
</dbReference>
<feature type="region of interest" description="Disordered" evidence="5">
    <location>
        <begin position="1522"/>
        <end position="1556"/>
    </location>
</feature>
<dbReference type="GO" id="GO:0006891">
    <property type="term" value="P:intra-Golgi vesicle-mediated transport"/>
    <property type="evidence" value="ECO:0007669"/>
    <property type="project" value="TreeGrafter"/>
</dbReference>
<feature type="region of interest" description="Disordered" evidence="5">
    <location>
        <begin position="1455"/>
        <end position="1475"/>
    </location>
</feature>
<gene>
    <name evidence="6" type="ORF">TTHERM_00384849</name>
</gene>
<dbReference type="PROSITE" id="PS00678">
    <property type="entry name" value="WD_REPEATS_1"/>
    <property type="match status" value="1"/>
</dbReference>
<dbReference type="GO" id="GO:0006890">
    <property type="term" value="P:retrograde vesicle-mediated transport, Golgi to endoplasmic reticulum"/>
    <property type="evidence" value="ECO:0007669"/>
    <property type="project" value="TreeGrafter"/>
</dbReference>
<dbReference type="Proteomes" id="UP000009168">
    <property type="component" value="Unassembled WGS sequence"/>
</dbReference>
<dbReference type="PROSITE" id="PS50294">
    <property type="entry name" value="WD_REPEATS_REGION"/>
    <property type="match status" value="1"/>
</dbReference>
<dbReference type="eggNOG" id="KOG4155">
    <property type="taxonomic scope" value="Eukaryota"/>
</dbReference>
<sequence>MLFKIKVGLVKLKEGRKKIINIYCLLSKKIKNFLIKQTIFIEICFLRFEHILVVCFLLSRVIKIKKEDSKQTSNNIKAKYQSKQINQRIRIFVFFLVDSSQHNLNFKLSSLKKVHTEHFFIENTRQATINSLQKNSTQFTQSIIREFYYTDLYEFMSSPKNTKQEEMSPSSKTLLDIEETMPQSINKIHNIDGSNTQNQAHNSQFSKSTSISNTDSIMEGEAVPSKAQKDSQEQVVTKIPENKCKVKGHKNEDLSYICTIKGCDEILLCKKCKRKHSKDHQSSIKLLDDWFNNMFGRRVEDSDNNKVSRKCGMNLGKLQDQLKTLQSEIEARKQTIEKQTQQFIEMITTYIKKKHSECIKRLDGHYQMKTQLLEEYQQTYKKLKGLNRFTILENLKRQHNPNSDQPPLIPIQSILKFLLENEQQYTDSSQIENQHKGFSKLIRDTESFEQQISNETKQFQKLSSTDEGKPDYLIRDSPVIQRIQDYIDFLYFFEKGIPKKTQSFFRSGTLNFDEEDYQQQLNQQSGINNPTSAAGITSVNMSFSNQCQRMQLKPNMSFKNQTFVSGDSTGRRRLTAEEVLKFSSSRQQLQGNILKQIQQQDEGDFIIQKQKEQKLQSSGNNEEEDEEKEEIEYECLVQENFNNAQFIDFKNDSIRVYGDSSLQLYDINGGLFNKKENFKAQQQIISGDQEMYEIGALEEVQFYQIEVSQNGLLQQQQKYSNQSLVDSQKTGQMLIEDINLMDLNQNPNFVNNNQQKKQLPILIIGLKSDPAKIEIWDMDRNEKIVQQMQAHDCSITCIQVLEVIPNKSILFAVGSYDGIIKTWLFSCTQPDANGLVLEGNQQIQFDKKQCVYTLTQQLTMKSHSDFVTCMIIFRIKDDPLKEYLISAGSDKKIILWDWKSNQTEQGQSEGAAPNNTLQSQENISTERQGMPSNSNTDTEPKQEETKKKPMFLKNKIKISSLKSSSSQVNSSNKENQNSLAANLNDKLKKPLKIMNSAHLDKINCLEKLDEGFLATGSSDNTIKIWDMDTQSEQKVLQNKYIVNNICRLKRGTLVCSANNVKMSIYLINIWNWELGQIIGTIKGHTNRITKIQVIPSIFEGSPSDPFYNKIVTCERNKVIRVWRQSNVDSDYGRRMNSQEDEINTSPSSIRSYRGYSYPYRNPAEEFLNYYHLEMDPSLTPKLNMARVVSQTAIPSGSYDKTPISNLLRGPNFNGQTTPSNSNLYFTSQQNSQGVRHQQYPSFSQQNNLLQQQYMSLTQQVQQVNSIQSMVRQQGTNFTPPKINQVFQFSPDDQNLVSFSPLITSAQINNLNSPQLQKPQTPLVSPLQLSSQYVHQQLQGNINQGIPFVSAAVDQINGPVCNNCNGVNNLFQQQTNMNNDLQQAIDQTIIQNVNINNSQTSFESEQKNQNLAPNLDLNIDQQKQQSILEQALKEQKQRLRTYSEVGNMLAPLEEANESEYNSPIDSQSNINHSQENVVSFSIDNSKLKYSRENSKEMQETSIYQASPASKYYEKENGLSNEDQKIFKNCGPFSQIPERSPGSETSSSSGGNLSDQIQLNKEGSNNFQSDFVVQQQLKKSLSASPNAPDQLRLDFCSDQSTNDSAKDTSDKKEQKKPQISYQIKLNGVQKYGSLEVNGTNYDLEDTKQNSANNNNIQIEFVSPQTNNSNTQEIKNSNKNQENVNQQNLQNENHEQQKQEQQDNTSNQLLPPEEKKQINYSQSAPSSPSLPSSNPLLKSKAAMLQKTKKSSRNIFQN</sequence>
<dbReference type="GO" id="GO:0006888">
    <property type="term" value="P:endoplasmic reticulum to Golgi vesicle-mediated transport"/>
    <property type="evidence" value="ECO:0007669"/>
    <property type="project" value="TreeGrafter"/>
</dbReference>
<dbReference type="GeneID" id="7822889"/>
<protein>
    <submittedName>
        <fullName evidence="6">WD domain, G-beta repeat protein</fullName>
    </submittedName>
</protein>
<dbReference type="GO" id="GO:0006886">
    <property type="term" value="P:intracellular protein transport"/>
    <property type="evidence" value="ECO:0007669"/>
    <property type="project" value="TreeGrafter"/>
</dbReference>
<evidence type="ECO:0000313" key="6">
    <source>
        <dbReference type="EMBL" id="EDK31576.2"/>
    </source>
</evidence>
<keyword evidence="4" id="KW-0175">Coiled coil</keyword>
<dbReference type="PROSITE" id="PS50082">
    <property type="entry name" value="WD_REPEATS_2"/>
    <property type="match status" value="1"/>
</dbReference>
<name>A4VDH6_TETTS</name>
<dbReference type="KEGG" id="tet:TTHERM_00384849"/>
<dbReference type="SUPFAM" id="SSF50978">
    <property type="entry name" value="WD40 repeat-like"/>
    <property type="match status" value="1"/>
</dbReference>
<dbReference type="InterPro" id="IPR001680">
    <property type="entry name" value="WD40_rpt"/>
</dbReference>
<dbReference type="Pfam" id="PF00400">
    <property type="entry name" value="WD40"/>
    <property type="match status" value="3"/>
</dbReference>
<feature type="compositionally biased region" description="Low complexity" evidence="5">
    <location>
        <begin position="1718"/>
        <end position="1736"/>
    </location>
</feature>
<dbReference type="HOGENOM" id="CLU_238736_0_0_1"/>
<feature type="compositionally biased region" description="Basic and acidic residues" evidence="5">
    <location>
        <begin position="1689"/>
        <end position="1698"/>
    </location>
</feature>
<dbReference type="SMART" id="SM00320">
    <property type="entry name" value="WD40"/>
    <property type="match status" value="4"/>
</dbReference>
<evidence type="ECO:0000256" key="5">
    <source>
        <dbReference type="SAM" id="MobiDB-lite"/>
    </source>
</evidence>
<reference evidence="7" key="1">
    <citation type="journal article" date="2006" name="PLoS Biol.">
        <title>Macronuclear genome sequence of the ciliate Tetrahymena thermophila, a model eukaryote.</title>
        <authorList>
            <person name="Eisen J.A."/>
            <person name="Coyne R.S."/>
            <person name="Wu M."/>
            <person name="Wu D."/>
            <person name="Thiagarajan M."/>
            <person name="Wortman J.R."/>
            <person name="Badger J.H."/>
            <person name="Ren Q."/>
            <person name="Amedeo P."/>
            <person name="Jones K.M."/>
            <person name="Tallon L.J."/>
            <person name="Delcher A.L."/>
            <person name="Salzberg S.L."/>
            <person name="Silva J.C."/>
            <person name="Haas B.J."/>
            <person name="Majoros W.H."/>
            <person name="Farzad M."/>
            <person name="Carlton J.M."/>
            <person name="Smith R.K. Jr."/>
            <person name="Garg J."/>
            <person name="Pearlman R.E."/>
            <person name="Karrer K.M."/>
            <person name="Sun L."/>
            <person name="Manning G."/>
            <person name="Elde N.C."/>
            <person name="Turkewitz A.P."/>
            <person name="Asai D.J."/>
            <person name="Wilkes D.E."/>
            <person name="Wang Y."/>
            <person name="Cai H."/>
            <person name="Collins K."/>
            <person name="Stewart B.A."/>
            <person name="Lee S.R."/>
            <person name="Wilamowska K."/>
            <person name="Weinberg Z."/>
            <person name="Ruzzo W.L."/>
            <person name="Wloga D."/>
            <person name="Gaertig J."/>
            <person name="Frankel J."/>
            <person name="Tsao C.-C."/>
            <person name="Gorovsky M.A."/>
            <person name="Keeling P.J."/>
            <person name="Waller R.F."/>
            <person name="Patron N.J."/>
            <person name="Cherry J.M."/>
            <person name="Stover N.A."/>
            <person name="Krieger C.J."/>
            <person name="del Toro C."/>
            <person name="Ryder H.F."/>
            <person name="Williamson S.C."/>
            <person name="Barbeau R.A."/>
            <person name="Hamilton E.P."/>
            <person name="Orias E."/>
        </authorList>
    </citation>
    <scope>NUCLEOTIDE SEQUENCE [LARGE SCALE GENOMIC DNA]</scope>
    <source>
        <strain evidence="7">SB210</strain>
    </source>
</reference>